<sequence length="155" mass="18010">MTVHAQARPATAVVSGRAAPVASRRAAKRATYLAVMLDRMDDIAFLRREFDAEEGSFLLQVRCDLHWDREAFSRLEQAMRRVCAQQEDRGQLDRWLVEGYWYLANFVPSFTGHPNFPRPEPPDYYEAALERLHDLQNWFVSGCSPYLPEHVWPDL</sequence>
<comment type="caution">
    <text evidence="1">The sequence shown here is derived from an EMBL/GenBank/DDBJ whole genome shotgun (WGS) entry which is preliminary data.</text>
</comment>
<organism evidence="1 2">
    <name type="scientific">Actinoallomurus liliacearum</name>
    <dbReference type="NCBI Taxonomy" id="1080073"/>
    <lineage>
        <taxon>Bacteria</taxon>
        <taxon>Bacillati</taxon>
        <taxon>Actinomycetota</taxon>
        <taxon>Actinomycetes</taxon>
        <taxon>Streptosporangiales</taxon>
        <taxon>Thermomonosporaceae</taxon>
        <taxon>Actinoallomurus</taxon>
    </lineage>
</organism>
<evidence type="ECO:0000313" key="1">
    <source>
        <dbReference type="EMBL" id="GAA4618721.1"/>
    </source>
</evidence>
<protein>
    <submittedName>
        <fullName evidence="1">Uncharacterized protein</fullName>
    </submittedName>
</protein>
<accession>A0ABP8TX82</accession>
<proteinExistence type="predicted"/>
<gene>
    <name evidence="1" type="ORF">GCM10023195_84340</name>
</gene>
<keyword evidence="2" id="KW-1185">Reference proteome</keyword>
<name>A0ABP8TX82_9ACTN</name>
<dbReference type="Proteomes" id="UP001500212">
    <property type="component" value="Unassembled WGS sequence"/>
</dbReference>
<reference evidence="2" key="1">
    <citation type="journal article" date="2019" name="Int. J. Syst. Evol. Microbiol.">
        <title>The Global Catalogue of Microorganisms (GCM) 10K type strain sequencing project: providing services to taxonomists for standard genome sequencing and annotation.</title>
        <authorList>
            <consortium name="The Broad Institute Genomics Platform"/>
            <consortium name="The Broad Institute Genome Sequencing Center for Infectious Disease"/>
            <person name="Wu L."/>
            <person name="Ma J."/>
        </authorList>
    </citation>
    <scope>NUCLEOTIDE SEQUENCE [LARGE SCALE GENOMIC DNA]</scope>
    <source>
        <strain evidence="2">JCM 17938</strain>
    </source>
</reference>
<dbReference type="EMBL" id="BAABHJ010000040">
    <property type="protein sequence ID" value="GAA4618721.1"/>
    <property type="molecule type" value="Genomic_DNA"/>
</dbReference>
<evidence type="ECO:0000313" key="2">
    <source>
        <dbReference type="Proteomes" id="UP001500212"/>
    </source>
</evidence>